<reference evidence="1" key="1">
    <citation type="submission" date="2014-11" db="EMBL/GenBank/DDBJ databases">
        <authorList>
            <person name="Amaro Gonzalez C."/>
        </authorList>
    </citation>
    <scope>NUCLEOTIDE SEQUENCE</scope>
</reference>
<proteinExistence type="predicted"/>
<accession>A0A0E9S4T7</accession>
<dbReference type="AlphaFoldDB" id="A0A0E9S4T7"/>
<reference evidence="1" key="2">
    <citation type="journal article" date="2015" name="Fish Shellfish Immunol.">
        <title>Early steps in the European eel (Anguilla anguilla)-Vibrio vulnificus interaction in the gills: Role of the RtxA13 toxin.</title>
        <authorList>
            <person name="Callol A."/>
            <person name="Pajuelo D."/>
            <person name="Ebbesson L."/>
            <person name="Teles M."/>
            <person name="MacKenzie S."/>
            <person name="Amaro C."/>
        </authorList>
    </citation>
    <scope>NUCLEOTIDE SEQUENCE</scope>
</reference>
<name>A0A0E9S4T7_ANGAN</name>
<organism evidence="1">
    <name type="scientific">Anguilla anguilla</name>
    <name type="common">European freshwater eel</name>
    <name type="synonym">Muraena anguilla</name>
    <dbReference type="NCBI Taxonomy" id="7936"/>
    <lineage>
        <taxon>Eukaryota</taxon>
        <taxon>Metazoa</taxon>
        <taxon>Chordata</taxon>
        <taxon>Craniata</taxon>
        <taxon>Vertebrata</taxon>
        <taxon>Euteleostomi</taxon>
        <taxon>Actinopterygii</taxon>
        <taxon>Neopterygii</taxon>
        <taxon>Teleostei</taxon>
        <taxon>Anguilliformes</taxon>
        <taxon>Anguillidae</taxon>
        <taxon>Anguilla</taxon>
    </lineage>
</organism>
<evidence type="ECO:0000313" key="1">
    <source>
        <dbReference type="EMBL" id="JAH35543.1"/>
    </source>
</evidence>
<protein>
    <submittedName>
        <fullName evidence="1">Uncharacterized protein</fullName>
    </submittedName>
</protein>
<dbReference type="EMBL" id="GBXM01073034">
    <property type="protein sequence ID" value="JAH35543.1"/>
    <property type="molecule type" value="Transcribed_RNA"/>
</dbReference>
<sequence>MRVLVDSPCIEGRVSCMDFYVALLTLRLCERTGYAPLVTLHYTGCGRYDFLVLQQFGSIHI</sequence>